<dbReference type="RefSeq" id="WP_311649466.1">
    <property type="nucleotide sequence ID" value="NZ_JAVRFA010000192.1"/>
</dbReference>
<proteinExistence type="predicted"/>
<evidence type="ECO:0000313" key="1">
    <source>
        <dbReference type="EMBL" id="MDT0399928.1"/>
    </source>
</evidence>
<organism evidence="1 2">
    <name type="scientific">Streptomyces edwardsiae</name>
    <dbReference type="NCBI Taxonomy" id="3075527"/>
    <lineage>
        <taxon>Bacteria</taxon>
        <taxon>Bacillati</taxon>
        <taxon>Actinomycetota</taxon>
        <taxon>Actinomycetes</taxon>
        <taxon>Kitasatosporales</taxon>
        <taxon>Streptomycetaceae</taxon>
        <taxon>Streptomyces</taxon>
    </lineage>
</organism>
<dbReference type="Proteomes" id="UP001183881">
    <property type="component" value="Unassembled WGS sequence"/>
</dbReference>
<comment type="caution">
    <text evidence="1">The sequence shown here is derived from an EMBL/GenBank/DDBJ whole genome shotgun (WGS) entry which is preliminary data.</text>
</comment>
<gene>
    <name evidence="1" type="ORF">RM705_35285</name>
</gene>
<evidence type="ECO:0000313" key="2">
    <source>
        <dbReference type="Proteomes" id="UP001183881"/>
    </source>
</evidence>
<dbReference type="EMBL" id="JAVRFA010000192">
    <property type="protein sequence ID" value="MDT0399928.1"/>
    <property type="molecule type" value="Genomic_DNA"/>
</dbReference>
<keyword evidence="2" id="KW-1185">Reference proteome</keyword>
<name>A0ABU2Q663_9ACTN</name>
<protein>
    <submittedName>
        <fullName evidence="1">Uncharacterized protein</fullName>
    </submittedName>
</protein>
<feature type="non-terminal residue" evidence="1">
    <location>
        <position position="73"/>
    </location>
</feature>
<reference evidence="2" key="1">
    <citation type="submission" date="2023-07" db="EMBL/GenBank/DDBJ databases">
        <title>30 novel species of actinomycetes from the DSMZ collection.</title>
        <authorList>
            <person name="Nouioui I."/>
        </authorList>
    </citation>
    <scope>NUCLEOTIDE SEQUENCE [LARGE SCALE GENOMIC DNA]</scope>
    <source>
        <strain evidence="2">DSM 41636</strain>
    </source>
</reference>
<accession>A0ABU2Q663</accession>
<sequence>MMFQPEDDIRTRPQKRTAVWCAALQSGTALPGRHGRRHREVTALQLSGTQGLLPLPPIRRIVDLNRLPEIGLV</sequence>